<dbReference type="InterPro" id="IPR036332">
    <property type="entry name" value="Major_coat_LA-virus_sf"/>
</dbReference>
<protein>
    <submittedName>
        <fullName evidence="2">Capsid protein</fullName>
    </submittedName>
</protein>
<reference evidence="2" key="2">
    <citation type="submission" date="2023-05" db="EMBL/GenBank/DDBJ databases">
        <authorList>
            <person name="Seitz J."/>
            <person name="Voegele R.T."/>
            <person name="Link T.I."/>
        </authorList>
    </citation>
    <scope>NUCLEOTIDE SEQUENCE</scope>
    <source>
        <strain evidence="2">Ufvs_11</strain>
    </source>
</reference>
<evidence type="ECO:0000313" key="2">
    <source>
        <dbReference type="EMBL" id="WMV64397.1"/>
    </source>
</evidence>
<sequence>MHMQLYRFWKKNKSYDHTVTIPYSMVESLLDDQPNIAIRKFREYVQTANDGVGLGAGDVEIRETVKTVLEWAEGVKDIIERATGDNTKQQIYNSSKYEWNIKIWKMYKYDDGHSKSGDRFGEVFGFIHNKFKKPMKMFNYQTNERQCIVAFDPHENINDGAADNYGKSRYFINVTSLTKKEVSILSKILNGNIRQTPFLADQNLALVEGLDNVVSLGPVRYVGGEFQYGEKDIHQLLIKLINTHRWHEDYLAATRAARYWVAQPGTETVEAHWWLHQERRLILPKLGLRRACFHFLIQDEGVCTTQQAIDSVSKLHLANDAPVVESGLLNTFWYWGEFLSVHNKKTQSMLQRAINGMQYTNIDERYRADVMVSAMIGKKVDLAVHSCIRTEWAVQLEEKFSAIVPFGRLNFNSIADYGYRLVNNNYILNTLVTPGCTAVIIGLSGTLIAGTPYSSIFKQRPAMKILEDNRNKTAYTYNDLWAYGVYCRWQGYDLAYNYPMSDNRHVTFAANNVGIAMPPVKPNFRRTLAYTVEGVSCRQHQWGTEPNFLSRCEVTYAWRKTPLTVQRDPEWNAIASSAFEDAGQTVTSFKGYADQSERYVAALVGTYDINSSGFQIAMINPAVVLDPGTGQSPLPGETEMPEDLIANDAPLGDT</sequence>
<dbReference type="Gene3D" id="3.90.1840.10">
    <property type="entry name" value="Major capsid protein"/>
    <property type="match status" value="1"/>
</dbReference>
<evidence type="ECO:0000256" key="1">
    <source>
        <dbReference type="SAM" id="MobiDB-lite"/>
    </source>
</evidence>
<accession>A0AA51YGZ9</accession>
<reference evidence="2" key="1">
    <citation type="journal article" date="2023" name="Viruses">
        <title>Mycoviruses in the Rust Fungus Uromyces fabae.</title>
        <authorList>
            <person name="Seitz J.M."/>
            <person name="Voegele R.T."/>
            <person name="Link T.I."/>
        </authorList>
    </citation>
    <scope>NUCLEOTIDE SEQUENCE</scope>
    <source>
        <strain evidence="2">Ufvs_11</strain>
    </source>
</reference>
<feature type="region of interest" description="Disordered" evidence="1">
    <location>
        <begin position="628"/>
        <end position="654"/>
    </location>
</feature>
<name>A0AA51YGZ9_9VIRU</name>
<organism evidence="2">
    <name type="scientific">Uromyces fabae virus</name>
    <dbReference type="NCBI Taxonomy" id="3069272"/>
    <lineage>
        <taxon>Viruses</taxon>
        <taxon>Riboviria</taxon>
    </lineage>
</organism>
<dbReference type="EMBL" id="OQ995234">
    <property type="protein sequence ID" value="WMV64397.1"/>
    <property type="molecule type" value="Genomic_RNA"/>
</dbReference>
<proteinExistence type="predicted"/>